<dbReference type="AlphaFoldDB" id="A0A934QWN8"/>
<evidence type="ECO:0000259" key="1">
    <source>
        <dbReference type="Pfam" id="PF01636"/>
    </source>
</evidence>
<name>A0A934QWN8_9PSEU</name>
<dbReference type="Gene3D" id="3.90.1200.10">
    <property type="match status" value="1"/>
</dbReference>
<protein>
    <submittedName>
        <fullName evidence="2">Phosphotransferase</fullName>
    </submittedName>
</protein>
<evidence type="ECO:0000313" key="3">
    <source>
        <dbReference type="Proteomes" id="UP000635245"/>
    </source>
</evidence>
<dbReference type="Proteomes" id="UP000635245">
    <property type="component" value="Unassembled WGS sequence"/>
</dbReference>
<comment type="caution">
    <text evidence="2">The sequence shown here is derived from an EMBL/GenBank/DDBJ whole genome shotgun (WGS) entry which is preliminary data.</text>
</comment>
<dbReference type="InterPro" id="IPR002575">
    <property type="entry name" value="Aminoglycoside_PTrfase"/>
</dbReference>
<dbReference type="RefSeq" id="WP_200323269.1">
    <property type="nucleotide sequence ID" value="NZ_JAENJH010000008.1"/>
</dbReference>
<feature type="domain" description="Aminoglycoside phosphotransferase" evidence="1">
    <location>
        <begin position="13"/>
        <end position="152"/>
    </location>
</feature>
<dbReference type="EMBL" id="JAENJH010000008">
    <property type="protein sequence ID" value="MBK1787995.1"/>
    <property type="molecule type" value="Genomic_DNA"/>
</dbReference>
<proteinExistence type="predicted"/>
<dbReference type="Pfam" id="PF01636">
    <property type="entry name" value="APH"/>
    <property type="match status" value="1"/>
</dbReference>
<dbReference type="InterPro" id="IPR011009">
    <property type="entry name" value="Kinase-like_dom_sf"/>
</dbReference>
<reference evidence="2" key="1">
    <citation type="submission" date="2020-12" db="EMBL/GenBank/DDBJ databases">
        <title>Prauserella sp. ASG 168, a novel actinomycete isolated from cave rock.</title>
        <authorList>
            <person name="Suriyachadkun C."/>
        </authorList>
    </citation>
    <scope>NUCLEOTIDE SEQUENCE</scope>
    <source>
        <strain evidence="2">ASG 168</strain>
    </source>
</reference>
<gene>
    <name evidence="2" type="ORF">JHE00_26995</name>
</gene>
<evidence type="ECO:0000313" key="2">
    <source>
        <dbReference type="EMBL" id="MBK1787995.1"/>
    </source>
</evidence>
<accession>A0A934QWN8</accession>
<organism evidence="2 3">
    <name type="scientific">Prauserella cavernicola</name>
    <dbReference type="NCBI Taxonomy" id="2800127"/>
    <lineage>
        <taxon>Bacteria</taxon>
        <taxon>Bacillati</taxon>
        <taxon>Actinomycetota</taxon>
        <taxon>Actinomycetes</taxon>
        <taxon>Pseudonocardiales</taxon>
        <taxon>Pseudonocardiaceae</taxon>
        <taxon>Prauserella</taxon>
    </lineage>
</organism>
<dbReference type="SUPFAM" id="SSF56112">
    <property type="entry name" value="Protein kinase-like (PK-like)"/>
    <property type="match status" value="1"/>
</dbReference>
<sequence>MIGDSGGRPVLDHVPGPRLDVLIQEGTAREETLVAAGRSLGTLHGAEPPTGLGRALAEAPPWEPLGSATWLGLSATQRRLVGVFHTDDELRTLGRSTRDLLRHGNVWIHGDARTSNFCVSADGGPLLVDWETAGLGRAEADLGALAAAVMTDTLLTLKEPPGKASRIALAAAMNRAARSIRLVLDGYRAVRREPVDDDLLAASVGCSLLTRSFMRASATRWERVLMAQYELGRGLVTDPARWKVIDRHG</sequence>
<keyword evidence="3" id="KW-1185">Reference proteome</keyword>